<comment type="subcellular location">
    <subcellularLocation>
        <location evidence="2">Cytoplasm</location>
    </subcellularLocation>
    <subcellularLocation>
        <location evidence="1 21">Nucleus</location>
    </subcellularLocation>
</comment>
<dbReference type="EC" id="3.1.3.16" evidence="21"/>
<dbReference type="Proteomes" id="UP000248480">
    <property type="component" value="Unplaced"/>
</dbReference>
<evidence type="ECO:0000256" key="13">
    <source>
        <dbReference type="ARBA" id="ARBA00023054"/>
    </source>
</evidence>
<evidence type="ECO:0000256" key="11">
    <source>
        <dbReference type="ARBA" id="ARBA00022990"/>
    </source>
</evidence>
<gene>
    <name evidence="25" type="primary">RPAP2</name>
</gene>
<dbReference type="GeneID" id="101356972"/>
<evidence type="ECO:0000313" key="24">
    <source>
        <dbReference type="Proteomes" id="UP000248480"/>
    </source>
</evidence>
<keyword evidence="10 21" id="KW-0904">Protein phosphatase</keyword>
<keyword evidence="12" id="KW-0805">Transcription regulation</keyword>
<dbReference type="InterPro" id="IPR039693">
    <property type="entry name" value="Rtr1/RPAP2"/>
</dbReference>
<comment type="catalytic activity">
    <reaction evidence="18 21">
        <text>O-phospho-L-seryl-[protein] + H2O = L-seryl-[protein] + phosphate</text>
        <dbReference type="Rhea" id="RHEA:20629"/>
        <dbReference type="Rhea" id="RHEA-COMP:9863"/>
        <dbReference type="Rhea" id="RHEA-COMP:11604"/>
        <dbReference type="ChEBI" id="CHEBI:15377"/>
        <dbReference type="ChEBI" id="CHEBI:29999"/>
        <dbReference type="ChEBI" id="CHEBI:43474"/>
        <dbReference type="ChEBI" id="CHEBI:83421"/>
        <dbReference type="EC" id="3.1.3.16"/>
    </reaction>
</comment>
<dbReference type="GO" id="GO:0008420">
    <property type="term" value="F:RNA polymerase II CTD heptapeptide repeat phosphatase activity"/>
    <property type="evidence" value="ECO:0007669"/>
    <property type="project" value="UniProtKB-UniRule"/>
</dbReference>
<protein>
    <recommendedName>
        <fullName evidence="21">RNA polymerase II subunit B1 CTD phosphatase RPAP2 homolog</fullName>
        <ecNumber evidence="21">3.1.3.16</ecNumber>
    </recommendedName>
</protein>
<keyword evidence="15 21" id="KW-0539">Nucleus</keyword>
<dbReference type="GO" id="GO:0005737">
    <property type="term" value="C:cytoplasm"/>
    <property type="evidence" value="ECO:0007669"/>
    <property type="project" value="UniProtKB-SubCell"/>
</dbReference>
<keyword evidence="6 21" id="KW-0479">Metal-binding</keyword>
<evidence type="ECO:0000256" key="6">
    <source>
        <dbReference type="ARBA" id="ARBA00022723"/>
    </source>
</evidence>
<evidence type="ECO:0000256" key="2">
    <source>
        <dbReference type="ARBA" id="ARBA00004496"/>
    </source>
</evidence>
<evidence type="ECO:0000256" key="4">
    <source>
        <dbReference type="ARBA" id="ARBA00022490"/>
    </source>
</evidence>
<keyword evidence="9 21" id="KW-0862">Zinc</keyword>
<keyword evidence="7 21" id="KW-0863">Zinc-finger</keyword>
<comment type="function">
    <text evidence="17">Protein phosphatase that displays CTD phosphatase activity and regulates transcription of snRNA genes. Recognizes and binds phosphorylated 'Ser-7' of the C-terminal heptapeptide repeat domain (CTD) of the largest RNA polymerase II subunit POLR2A, and mediates dephosphorylation of 'Ser-5' of the CTD, thereby promoting transcription of snRNA genes. Downstream of EIF2AK3/PERK, dephosphorylates ERN1, a sensor for the endoplasmic reticulum unfolded protein response (UPR), to abort failed ER-stress adaptation and trigger apoptosis.</text>
</comment>
<dbReference type="Pfam" id="PF04181">
    <property type="entry name" value="RPAP2_Rtr1"/>
    <property type="match status" value="1"/>
</dbReference>
<dbReference type="PROSITE" id="PS51479">
    <property type="entry name" value="ZF_RTR1"/>
    <property type="match status" value="1"/>
</dbReference>
<evidence type="ECO:0000313" key="25">
    <source>
        <dbReference type="RefSeq" id="XP_004378845.1"/>
    </source>
</evidence>
<dbReference type="PANTHER" id="PTHR14732:SF0">
    <property type="entry name" value="RNA POLYMERASE II SUBUNIT B1 CTD PHOSPHATASE RPAP2-RELATED"/>
    <property type="match status" value="1"/>
</dbReference>
<keyword evidence="14" id="KW-0804">Transcription</keyword>
<name>A0A2Y9DPX1_TRIMA</name>
<evidence type="ECO:0000256" key="1">
    <source>
        <dbReference type="ARBA" id="ARBA00004123"/>
    </source>
</evidence>
<evidence type="ECO:0000256" key="20">
    <source>
        <dbReference type="PROSITE-ProRule" id="PRU00812"/>
    </source>
</evidence>
<comment type="similarity">
    <text evidence="3 20 21">Belongs to the RPAP2 family.</text>
</comment>
<dbReference type="FunFam" id="1.25.40.820:FF:000001">
    <property type="entry name" value="RNA polymerase II subunit B1 CTD phosphatase Rpap2"/>
    <property type="match status" value="1"/>
</dbReference>
<evidence type="ECO:0000256" key="10">
    <source>
        <dbReference type="ARBA" id="ARBA00022912"/>
    </source>
</evidence>
<keyword evidence="5" id="KW-0597">Phosphoprotein</keyword>
<evidence type="ECO:0000256" key="9">
    <source>
        <dbReference type="ARBA" id="ARBA00022833"/>
    </source>
</evidence>
<evidence type="ECO:0000256" key="18">
    <source>
        <dbReference type="ARBA" id="ARBA00047761"/>
    </source>
</evidence>
<feature type="region of interest" description="Disordered" evidence="22">
    <location>
        <begin position="192"/>
        <end position="239"/>
    </location>
</feature>
<evidence type="ECO:0000256" key="16">
    <source>
        <dbReference type="ARBA" id="ARBA00025886"/>
    </source>
</evidence>
<feature type="compositionally biased region" description="Low complexity" evidence="22">
    <location>
        <begin position="206"/>
        <end position="218"/>
    </location>
</feature>
<dbReference type="GO" id="GO:0043175">
    <property type="term" value="F:RNA polymerase core enzyme binding"/>
    <property type="evidence" value="ECO:0007669"/>
    <property type="project" value="UniProtKB-UniRule"/>
</dbReference>
<feature type="region of interest" description="Disordered" evidence="22">
    <location>
        <begin position="1"/>
        <end position="39"/>
    </location>
</feature>
<dbReference type="KEGG" id="tmu:101356972"/>
<accession>A0A2Y9DPX1</accession>
<feature type="compositionally biased region" description="Basic and acidic residues" evidence="22">
    <location>
        <begin position="192"/>
        <end position="204"/>
    </location>
</feature>
<keyword evidence="11" id="KW-0007">Acetylation</keyword>
<dbReference type="InterPro" id="IPR007308">
    <property type="entry name" value="Rtr1/RPAP2_dom"/>
</dbReference>
<dbReference type="AlphaFoldDB" id="A0A2Y9DPX1"/>
<evidence type="ECO:0000256" key="15">
    <source>
        <dbReference type="ARBA" id="ARBA00023242"/>
    </source>
</evidence>
<evidence type="ECO:0000256" key="7">
    <source>
        <dbReference type="ARBA" id="ARBA00022771"/>
    </source>
</evidence>
<comment type="catalytic activity">
    <reaction evidence="19 21">
        <text>O-phospho-L-threonyl-[protein] + H2O = L-threonyl-[protein] + phosphate</text>
        <dbReference type="Rhea" id="RHEA:47004"/>
        <dbReference type="Rhea" id="RHEA-COMP:11060"/>
        <dbReference type="Rhea" id="RHEA-COMP:11605"/>
        <dbReference type="ChEBI" id="CHEBI:15377"/>
        <dbReference type="ChEBI" id="CHEBI:30013"/>
        <dbReference type="ChEBI" id="CHEBI:43474"/>
        <dbReference type="ChEBI" id="CHEBI:61977"/>
        <dbReference type="EC" id="3.1.3.16"/>
    </reaction>
</comment>
<dbReference type="Gene3D" id="1.25.40.820">
    <property type="match status" value="1"/>
</dbReference>
<organism evidence="24 25">
    <name type="scientific">Trichechus manatus latirostris</name>
    <name type="common">Florida manatee</name>
    <dbReference type="NCBI Taxonomy" id="127582"/>
    <lineage>
        <taxon>Eukaryota</taxon>
        <taxon>Metazoa</taxon>
        <taxon>Chordata</taxon>
        <taxon>Craniata</taxon>
        <taxon>Vertebrata</taxon>
        <taxon>Euteleostomi</taxon>
        <taxon>Mammalia</taxon>
        <taxon>Eutheria</taxon>
        <taxon>Afrotheria</taxon>
        <taxon>Sirenia</taxon>
        <taxon>Trichechidae</taxon>
        <taxon>Trichechus</taxon>
    </lineage>
</organism>
<evidence type="ECO:0000256" key="17">
    <source>
        <dbReference type="ARBA" id="ARBA00045547"/>
    </source>
</evidence>
<keyword evidence="4" id="KW-0963">Cytoplasm</keyword>
<evidence type="ECO:0000259" key="23">
    <source>
        <dbReference type="PROSITE" id="PS51479"/>
    </source>
</evidence>
<evidence type="ECO:0000256" key="19">
    <source>
        <dbReference type="ARBA" id="ARBA00048336"/>
    </source>
</evidence>
<keyword evidence="8 21" id="KW-0378">Hydrolase</keyword>
<feature type="domain" description="RTR1-type" evidence="23">
    <location>
        <begin position="77"/>
        <end position="160"/>
    </location>
</feature>
<dbReference type="RefSeq" id="XP_004378845.1">
    <property type="nucleotide sequence ID" value="XM_004378788.3"/>
</dbReference>
<evidence type="ECO:0000256" key="14">
    <source>
        <dbReference type="ARBA" id="ARBA00023163"/>
    </source>
</evidence>
<keyword evidence="24" id="KW-1185">Reference proteome</keyword>
<evidence type="ECO:0000256" key="3">
    <source>
        <dbReference type="ARBA" id="ARBA00005676"/>
    </source>
</evidence>
<reference evidence="25" key="1">
    <citation type="submission" date="2025-08" db="UniProtKB">
        <authorList>
            <consortium name="RefSeq"/>
        </authorList>
    </citation>
    <scope>IDENTIFICATION</scope>
</reference>
<keyword evidence="13" id="KW-0175">Coiled coil</keyword>
<evidence type="ECO:0000256" key="8">
    <source>
        <dbReference type="ARBA" id="ARBA00022801"/>
    </source>
</evidence>
<dbReference type="GO" id="GO:0008270">
    <property type="term" value="F:zinc ion binding"/>
    <property type="evidence" value="ECO:0007669"/>
    <property type="project" value="UniProtKB-KW"/>
</dbReference>
<evidence type="ECO:0000256" key="22">
    <source>
        <dbReference type="SAM" id="MobiDB-lite"/>
    </source>
</evidence>
<dbReference type="GO" id="GO:0005634">
    <property type="term" value="C:nucleus"/>
    <property type="evidence" value="ECO:0007669"/>
    <property type="project" value="UniProtKB-SubCell"/>
</dbReference>
<evidence type="ECO:0000256" key="12">
    <source>
        <dbReference type="ARBA" id="ARBA00023015"/>
    </source>
</evidence>
<evidence type="ECO:0000256" key="5">
    <source>
        <dbReference type="ARBA" id="ARBA00022553"/>
    </source>
</evidence>
<comment type="subunit">
    <text evidence="16">Associates with the RNA polymerase II complex. Interacts with transcribing RNA polymerase II phosphorylated on 'Ser-7' on CTD.</text>
</comment>
<evidence type="ECO:0000256" key="21">
    <source>
        <dbReference type="RuleBase" id="RU367080"/>
    </source>
</evidence>
<proteinExistence type="inferred from homology"/>
<dbReference type="CTD" id="79871"/>
<dbReference type="InterPro" id="IPR038534">
    <property type="entry name" value="Rtr1/RPAP2_sf"/>
</dbReference>
<dbReference type="PANTHER" id="PTHR14732">
    <property type="entry name" value="RNA POLYMERASE II SUBUNIT B1 CTD PHOSPHATASE RPAP2-RELATED"/>
    <property type="match status" value="1"/>
</dbReference>
<dbReference type="OrthoDB" id="2590500at2759"/>
<sequence>MADWVGPLSPGRKARAPGAYSKAAGTKHTRASKQEDASKRKAELEAAVRKKIEFERKALCIVEQLLEENITEEFLKDCGMFITSAHYSDVVDERTISKLCGYPICQKKLGIVPKQKYRISTKTNKVYDITERKSFCSNFCYKASKFFQAQIPKTPVWIREEERYPDFQLLKEGQSGHSGEEVQLRSQAIKMSDIENPGHSEKQYESSSSSTRSDSSSDNEQDFVSSILPGNKPNAAGISPQLHKKSIMRKKAGHKVNPKHNDKEQAIVDVAERLDNCRLDSQEKAAACVLPSQNVNAQISSNNPLQEKLKASENKYSSSEVTLVGISKKSAEHFKRKFAKSNQVSRSASSSVQVSPEVAKTNLLKVLKETLIEWKTEETLRFLYGQNYASVCLKPPSVCLIEAEELDEDDLNSDPVSHPLVLRESQNSLDEALPFRGSDTAINPLPSYENLKKETETLNLRIREFYRGRYVLNEESSMSQDSEERNLTFPLMDSSSQNQIRKRIVLEKLSKVLPGLLGPLQITLGDIYTQLKNLVRTFRLTNRNIIHKSAEWTLIAMVLLSLLTPILGIQKHSQENVVFTQFIATLLEELHLKNEDLESLTIIFRTGC</sequence>